<protein>
    <recommendedName>
        <fullName evidence="3">Lipoprotein</fullName>
    </recommendedName>
</protein>
<evidence type="ECO:0000313" key="1">
    <source>
        <dbReference type="EMBL" id="MFD2790075.1"/>
    </source>
</evidence>
<evidence type="ECO:0008006" key="3">
    <source>
        <dbReference type="Google" id="ProtNLM"/>
    </source>
</evidence>
<organism evidence="1 2">
    <name type="scientific">Arenibacter antarcticus</name>
    <dbReference type="NCBI Taxonomy" id="2040469"/>
    <lineage>
        <taxon>Bacteria</taxon>
        <taxon>Pseudomonadati</taxon>
        <taxon>Bacteroidota</taxon>
        <taxon>Flavobacteriia</taxon>
        <taxon>Flavobacteriales</taxon>
        <taxon>Flavobacteriaceae</taxon>
        <taxon>Arenibacter</taxon>
    </lineage>
</organism>
<dbReference type="RefSeq" id="WP_251805901.1">
    <property type="nucleotide sequence ID" value="NZ_CP166679.1"/>
</dbReference>
<keyword evidence="2" id="KW-1185">Reference proteome</keyword>
<reference evidence="2" key="1">
    <citation type="journal article" date="2019" name="Int. J. Syst. Evol. Microbiol.">
        <title>The Global Catalogue of Microorganisms (GCM) 10K type strain sequencing project: providing services to taxonomists for standard genome sequencing and annotation.</title>
        <authorList>
            <consortium name="The Broad Institute Genomics Platform"/>
            <consortium name="The Broad Institute Genome Sequencing Center for Infectious Disease"/>
            <person name="Wu L."/>
            <person name="Ma J."/>
        </authorList>
    </citation>
    <scope>NUCLEOTIDE SEQUENCE [LARGE SCALE GENOMIC DNA]</scope>
    <source>
        <strain evidence="2">KCTC 52924</strain>
    </source>
</reference>
<dbReference type="EMBL" id="JBHUOK010000030">
    <property type="protein sequence ID" value="MFD2790075.1"/>
    <property type="molecule type" value="Genomic_DNA"/>
</dbReference>
<accession>A0ABW5VHX9</accession>
<proteinExistence type="predicted"/>
<gene>
    <name evidence="1" type="ORF">ACFS1K_09900</name>
</gene>
<sequence>MKKYTFMLGITLVLVANVGCKSSKINQSAMQNETTKLTKTEKIRPAVAPEDSGHEPIDNDNTTNLVQGYNGSTGSNISVNSESLEVPISTKEDFTIMYKELKMSENQINQFEKAIKDFEKRQRNKPNGEMLGTVASERQRQLKQILSPEQYTSYEKWKKNRQ</sequence>
<comment type="caution">
    <text evidence="1">The sequence shown here is derived from an EMBL/GenBank/DDBJ whole genome shotgun (WGS) entry which is preliminary data.</text>
</comment>
<evidence type="ECO:0000313" key="2">
    <source>
        <dbReference type="Proteomes" id="UP001597532"/>
    </source>
</evidence>
<dbReference type="Proteomes" id="UP001597532">
    <property type="component" value="Unassembled WGS sequence"/>
</dbReference>
<name>A0ABW5VHX9_9FLAO</name>